<protein>
    <recommendedName>
        <fullName evidence="3">Chromo domain-containing protein</fullName>
    </recommendedName>
</protein>
<dbReference type="Proteomes" id="UP001328107">
    <property type="component" value="Unassembled WGS sequence"/>
</dbReference>
<dbReference type="EMBL" id="BTRK01000006">
    <property type="protein sequence ID" value="GMR61286.1"/>
    <property type="molecule type" value="Genomic_DNA"/>
</dbReference>
<dbReference type="AlphaFoldDB" id="A0AAN5DE19"/>
<gene>
    <name evidence="1" type="ORF">PMAYCL1PPCAC_31481</name>
</gene>
<accession>A0AAN5DE19</accession>
<comment type="caution">
    <text evidence="1">The sequence shown here is derived from an EMBL/GenBank/DDBJ whole genome shotgun (WGS) entry which is preliminary data.</text>
</comment>
<evidence type="ECO:0008006" key="3">
    <source>
        <dbReference type="Google" id="ProtNLM"/>
    </source>
</evidence>
<organism evidence="1 2">
    <name type="scientific">Pristionchus mayeri</name>
    <dbReference type="NCBI Taxonomy" id="1317129"/>
    <lineage>
        <taxon>Eukaryota</taxon>
        <taxon>Metazoa</taxon>
        <taxon>Ecdysozoa</taxon>
        <taxon>Nematoda</taxon>
        <taxon>Chromadorea</taxon>
        <taxon>Rhabditida</taxon>
        <taxon>Rhabditina</taxon>
        <taxon>Diplogasteromorpha</taxon>
        <taxon>Diplogasteroidea</taxon>
        <taxon>Neodiplogasteridae</taxon>
        <taxon>Pristionchus</taxon>
    </lineage>
</organism>
<name>A0AAN5DE19_9BILA</name>
<keyword evidence="2" id="KW-1185">Reference proteome</keyword>
<reference evidence="2" key="1">
    <citation type="submission" date="2022-10" db="EMBL/GenBank/DDBJ databases">
        <title>Genome assembly of Pristionchus species.</title>
        <authorList>
            <person name="Yoshida K."/>
            <person name="Sommer R.J."/>
        </authorList>
    </citation>
    <scope>NUCLEOTIDE SEQUENCE [LARGE SCALE GENOMIC DNA]</scope>
    <source>
        <strain evidence="2">RS5460</strain>
    </source>
</reference>
<sequence>SLRFTMSDDRKVRIILDEKKIRGTTKYLVEWENSWSANVKKPYLMSKLAILGVTRDSYEEHQKDITKWKFIMENLNSNKDNKRETWTYHELRDKAPELLLNFYEDQLQREK</sequence>
<proteinExistence type="predicted"/>
<evidence type="ECO:0000313" key="2">
    <source>
        <dbReference type="Proteomes" id="UP001328107"/>
    </source>
</evidence>
<feature type="non-terminal residue" evidence="1">
    <location>
        <position position="1"/>
    </location>
</feature>
<evidence type="ECO:0000313" key="1">
    <source>
        <dbReference type="EMBL" id="GMR61286.1"/>
    </source>
</evidence>